<comment type="caution">
    <text evidence="8">The sequence shown here is derived from an EMBL/GenBank/DDBJ whole genome shotgun (WGS) entry which is preliminary data.</text>
</comment>
<proteinExistence type="inferred from homology"/>
<protein>
    <submittedName>
        <fullName evidence="8">TROVE domain-containing protein</fullName>
    </submittedName>
</protein>
<evidence type="ECO:0000256" key="5">
    <source>
        <dbReference type="ARBA" id="ARBA00022884"/>
    </source>
</evidence>
<evidence type="ECO:0000256" key="4">
    <source>
        <dbReference type="ARBA" id="ARBA00022723"/>
    </source>
</evidence>
<dbReference type="InterPro" id="IPR037214">
    <property type="entry name" value="TROVE_dom_sf"/>
</dbReference>
<dbReference type="SUPFAM" id="SSF53300">
    <property type="entry name" value="vWA-like"/>
    <property type="match status" value="1"/>
</dbReference>
<keyword evidence="9" id="KW-1185">Reference proteome</keyword>
<dbReference type="Pfam" id="PF25045">
    <property type="entry name" value="vWA_Ro60"/>
    <property type="match status" value="1"/>
</dbReference>
<dbReference type="SUPFAM" id="SSF140864">
    <property type="entry name" value="TROVE domain-like"/>
    <property type="match status" value="1"/>
</dbReference>
<dbReference type="InterPro" id="IPR008858">
    <property type="entry name" value="TROVE_dom"/>
</dbReference>
<feature type="domain" description="TROVE" evidence="7">
    <location>
        <begin position="27"/>
        <end position="383"/>
    </location>
</feature>
<dbReference type="PANTHER" id="PTHR14202:SF0">
    <property type="entry name" value="RNA-BINDING PROTEIN RO60"/>
    <property type="match status" value="1"/>
</dbReference>
<dbReference type="PROSITE" id="PS50988">
    <property type="entry name" value="TROVE"/>
    <property type="match status" value="1"/>
</dbReference>
<accession>A0ABW4T997</accession>
<evidence type="ECO:0000313" key="8">
    <source>
        <dbReference type="EMBL" id="MFD1938613.1"/>
    </source>
</evidence>
<dbReference type="PANTHER" id="PTHR14202">
    <property type="entry name" value="60 KDA RIBONUCLEOPROTEIN SSA/RO"/>
    <property type="match status" value="1"/>
</dbReference>
<comment type="subcellular location">
    <subcellularLocation>
        <location evidence="1">Cytoplasm</location>
    </subcellularLocation>
</comment>
<evidence type="ECO:0000313" key="9">
    <source>
        <dbReference type="Proteomes" id="UP001597368"/>
    </source>
</evidence>
<dbReference type="Proteomes" id="UP001597368">
    <property type="component" value="Unassembled WGS sequence"/>
</dbReference>
<reference evidence="9" key="1">
    <citation type="journal article" date="2019" name="Int. J. Syst. Evol. Microbiol.">
        <title>The Global Catalogue of Microorganisms (GCM) 10K type strain sequencing project: providing services to taxonomists for standard genome sequencing and annotation.</title>
        <authorList>
            <consortium name="The Broad Institute Genomics Platform"/>
            <consortium name="The Broad Institute Genome Sequencing Center for Infectious Disease"/>
            <person name="Wu L."/>
            <person name="Ma J."/>
        </authorList>
    </citation>
    <scope>NUCLEOTIDE SEQUENCE [LARGE SCALE GENOMIC DNA]</scope>
    <source>
        <strain evidence="9">ICMP 6774ER</strain>
    </source>
</reference>
<evidence type="ECO:0000256" key="6">
    <source>
        <dbReference type="ARBA" id="ARBA00023274"/>
    </source>
</evidence>
<gene>
    <name evidence="8" type="ORF">ACFSKW_44785</name>
</gene>
<evidence type="ECO:0000256" key="3">
    <source>
        <dbReference type="ARBA" id="ARBA00022490"/>
    </source>
</evidence>
<dbReference type="Gene3D" id="3.40.50.410">
    <property type="entry name" value="von Willebrand factor, type A domain"/>
    <property type="match status" value="2"/>
</dbReference>
<keyword evidence="5" id="KW-0694">RNA-binding</keyword>
<dbReference type="RefSeq" id="WP_379580700.1">
    <property type="nucleotide sequence ID" value="NZ_JBHUFV010000068.1"/>
</dbReference>
<evidence type="ECO:0000256" key="1">
    <source>
        <dbReference type="ARBA" id="ARBA00004496"/>
    </source>
</evidence>
<dbReference type="InterPro" id="IPR040322">
    <property type="entry name" value="TROVE2"/>
</dbReference>
<name>A0ABW4T997_9ACTN</name>
<dbReference type="InterPro" id="IPR056800">
    <property type="entry name" value="vWA_Ro60"/>
</dbReference>
<dbReference type="Pfam" id="PF05731">
    <property type="entry name" value="TROVE"/>
    <property type="match status" value="2"/>
</dbReference>
<dbReference type="EMBL" id="JBHUFV010000068">
    <property type="protein sequence ID" value="MFD1938613.1"/>
    <property type="molecule type" value="Genomic_DNA"/>
</dbReference>
<evidence type="ECO:0000259" key="7">
    <source>
        <dbReference type="PROSITE" id="PS50988"/>
    </source>
</evidence>
<comment type="similarity">
    <text evidence="2">Belongs to the Ro 60 kDa family.</text>
</comment>
<organism evidence="8 9">
    <name type="scientific">Nonomuraea mangrovi</name>
    <dbReference type="NCBI Taxonomy" id="2316207"/>
    <lineage>
        <taxon>Bacteria</taxon>
        <taxon>Bacillati</taxon>
        <taxon>Actinomycetota</taxon>
        <taxon>Actinomycetes</taxon>
        <taxon>Streptosporangiales</taxon>
        <taxon>Streptosporangiaceae</taxon>
        <taxon>Nonomuraea</taxon>
    </lineage>
</organism>
<keyword evidence="6" id="KW-0687">Ribonucleoprotein</keyword>
<evidence type="ECO:0000256" key="2">
    <source>
        <dbReference type="ARBA" id="ARBA00007814"/>
    </source>
</evidence>
<dbReference type="InterPro" id="IPR036465">
    <property type="entry name" value="vWFA_dom_sf"/>
</dbReference>
<keyword evidence="3" id="KW-0963">Cytoplasm</keyword>
<sequence>MSRDPLAGISTIATPQTQRLPGRTDQVRNNAGGYVFTKDLWARLEDFLILGTTGGTYYVGEDKLTADNAGVLFQAIAEDGARVVELLTAISTVRPPRAPKQRPALFALAAAYARGDADTRQAAKLALPKVARTTDHLAQFFGYYKNLGGKPTARGTAPRVGRSLRTALGSWFLAGAPDDVAFRAVKARQRKTPQGEAFDLRDVLRIAHPKTDSPERAVLLGWIAGNVSDDEARDVLESVDRFLTAKAVTTTAQAVRVVTEARVPWEFLPDAMLREPEVWDALVDTVGVTALLRNLARMTRIGTLKPMGSATKRAAARLADRDQLLKARIHPMDAWLAMRVYASGRSQPNPRASVQQWAPVPAILDALEETYELSFGTVEPTGKRLLVAVDSSGSMSWSRITSGGSPLGTAYEVGCAMAVMLARIEKGNVHVIDVDTSVHASRVTPRTNLREIASWHPSGGGTDLSLPFTWAEHEQLAFDGVVVFTDNETWAGRSHASQALDSYRRAVSLATRLVVASMTATGHTIGDPADEGVLNIAGLDASLPMLVNGFIRG</sequence>
<keyword evidence="4" id="KW-0479">Metal-binding</keyword>